<sequence length="314" mass="35539">MFSLYTVFIILHISLSISFASTDFYRNIFDKQKNKRIVSGNTTLSIDIVRSSVECAGVCSIVQQCCSSTYETSSGRCILDTLSTPETETTDNSNVMVKIPDSIDNLQLSDCSELPACTISGVFEIYPVVTNKIDVYCDMDTDSGGWTIVQRRVDDSVDFYRYWKDYKNGFGSVSENHWLGNENLHILTKTRNYVVRFEVQDFNNNTAYAEYQSFRVDNEASQYRVTFSGYTGTAGNGFELNNGMKFTTRDRDNDLHKYHCGQGQKGAWWYNACAKSSLNGIYAPEGTTGAKTIYWKLWRGTTLKATAMKIRPIN</sequence>
<dbReference type="GO" id="GO:0005615">
    <property type="term" value="C:extracellular space"/>
    <property type="evidence" value="ECO:0007669"/>
    <property type="project" value="TreeGrafter"/>
</dbReference>
<evidence type="ECO:0000256" key="2">
    <source>
        <dbReference type="SAM" id="SignalP"/>
    </source>
</evidence>
<feature type="domain" description="Fibrinogen C-terminal" evidence="3">
    <location>
        <begin position="102"/>
        <end position="314"/>
    </location>
</feature>
<dbReference type="Pfam" id="PF00147">
    <property type="entry name" value="Fibrinogen_C"/>
    <property type="match status" value="1"/>
</dbReference>
<feature type="chain" id="PRO_5035917612" description="Fibrinogen C-terminal domain-containing protein" evidence="2">
    <location>
        <begin position="21"/>
        <end position="314"/>
    </location>
</feature>
<dbReference type="OrthoDB" id="7940501at2759"/>
<comment type="caution">
    <text evidence="4">The sequence shown here is derived from an EMBL/GenBank/DDBJ whole genome shotgun (WGS) entry which is preliminary data.</text>
</comment>
<proteinExistence type="predicted"/>
<dbReference type="AlphaFoldDB" id="A0A8S3QF99"/>
<dbReference type="Proteomes" id="UP000683360">
    <property type="component" value="Unassembled WGS sequence"/>
</dbReference>
<evidence type="ECO:0000313" key="5">
    <source>
        <dbReference type="Proteomes" id="UP000683360"/>
    </source>
</evidence>
<dbReference type="InterPro" id="IPR014716">
    <property type="entry name" value="Fibrinogen_a/b/g_C_1"/>
</dbReference>
<dbReference type="FunFam" id="3.90.215.10:FF:000001">
    <property type="entry name" value="Tenascin isoform 1"/>
    <property type="match status" value="1"/>
</dbReference>
<evidence type="ECO:0000313" key="4">
    <source>
        <dbReference type="EMBL" id="CAG2195614.1"/>
    </source>
</evidence>
<name>A0A8S3QF99_MYTED</name>
<keyword evidence="1" id="KW-1015">Disulfide bond</keyword>
<dbReference type="InterPro" id="IPR036056">
    <property type="entry name" value="Fibrinogen-like_C"/>
</dbReference>
<keyword evidence="5" id="KW-1185">Reference proteome</keyword>
<dbReference type="PANTHER" id="PTHR19143:SF458">
    <property type="entry name" value="FIBRINOGEN C-TERMINAL DOMAIN-CONTAINING PROTEIN-RELATED"/>
    <property type="match status" value="1"/>
</dbReference>
<keyword evidence="2" id="KW-0732">Signal</keyword>
<dbReference type="PROSITE" id="PS51406">
    <property type="entry name" value="FIBRINOGEN_C_2"/>
    <property type="match status" value="1"/>
</dbReference>
<dbReference type="EMBL" id="CAJPWZ010000524">
    <property type="protein sequence ID" value="CAG2195614.1"/>
    <property type="molecule type" value="Genomic_DNA"/>
</dbReference>
<gene>
    <name evidence="4" type="ORF">MEDL_10549</name>
</gene>
<evidence type="ECO:0000259" key="3">
    <source>
        <dbReference type="PROSITE" id="PS51406"/>
    </source>
</evidence>
<accession>A0A8S3QF99</accession>
<dbReference type="Gene3D" id="3.90.215.10">
    <property type="entry name" value="Gamma Fibrinogen, chain A, domain 1"/>
    <property type="match status" value="1"/>
</dbReference>
<feature type="signal peptide" evidence="2">
    <location>
        <begin position="1"/>
        <end position="20"/>
    </location>
</feature>
<dbReference type="SUPFAM" id="SSF56496">
    <property type="entry name" value="Fibrinogen C-terminal domain-like"/>
    <property type="match status" value="1"/>
</dbReference>
<dbReference type="PROSITE" id="PS00514">
    <property type="entry name" value="FIBRINOGEN_C_1"/>
    <property type="match status" value="1"/>
</dbReference>
<protein>
    <recommendedName>
        <fullName evidence="3">Fibrinogen C-terminal domain-containing protein</fullName>
    </recommendedName>
</protein>
<dbReference type="CDD" id="cd00087">
    <property type="entry name" value="FReD"/>
    <property type="match status" value="1"/>
</dbReference>
<reference evidence="4" key="1">
    <citation type="submission" date="2021-03" db="EMBL/GenBank/DDBJ databases">
        <authorList>
            <person name="Bekaert M."/>
        </authorList>
    </citation>
    <scope>NUCLEOTIDE SEQUENCE</scope>
</reference>
<dbReference type="NCBIfam" id="NF040941">
    <property type="entry name" value="GGGWT_bact"/>
    <property type="match status" value="1"/>
</dbReference>
<evidence type="ECO:0000256" key="1">
    <source>
        <dbReference type="ARBA" id="ARBA00023157"/>
    </source>
</evidence>
<dbReference type="SMART" id="SM00186">
    <property type="entry name" value="FBG"/>
    <property type="match status" value="1"/>
</dbReference>
<dbReference type="InterPro" id="IPR020837">
    <property type="entry name" value="Fibrinogen_CS"/>
</dbReference>
<dbReference type="InterPro" id="IPR002181">
    <property type="entry name" value="Fibrinogen_a/b/g_C_dom"/>
</dbReference>
<dbReference type="InterPro" id="IPR050373">
    <property type="entry name" value="Fibrinogen_C-term_domain"/>
</dbReference>
<organism evidence="4 5">
    <name type="scientific">Mytilus edulis</name>
    <name type="common">Blue mussel</name>
    <dbReference type="NCBI Taxonomy" id="6550"/>
    <lineage>
        <taxon>Eukaryota</taxon>
        <taxon>Metazoa</taxon>
        <taxon>Spiralia</taxon>
        <taxon>Lophotrochozoa</taxon>
        <taxon>Mollusca</taxon>
        <taxon>Bivalvia</taxon>
        <taxon>Autobranchia</taxon>
        <taxon>Pteriomorphia</taxon>
        <taxon>Mytilida</taxon>
        <taxon>Mytiloidea</taxon>
        <taxon>Mytilidae</taxon>
        <taxon>Mytilinae</taxon>
        <taxon>Mytilus</taxon>
    </lineage>
</organism>
<dbReference type="PANTHER" id="PTHR19143">
    <property type="entry name" value="FIBRINOGEN/TENASCIN/ANGIOPOEITIN"/>
    <property type="match status" value="1"/>
</dbReference>